<evidence type="ECO:0000256" key="1">
    <source>
        <dbReference type="ARBA" id="ARBA00004370"/>
    </source>
</evidence>
<dbReference type="InterPro" id="IPR012919">
    <property type="entry name" value="SUN_dom"/>
</dbReference>
<dbReference type="Gene3D" id="2.60.120.260">
    <property type="entry name" value="Galactose-binding domain-like"/>
    <property type="match status" value="1"/>
</dbReference>
<dbReference type="AlphaFoldDB" id="A0AAD7KS56"/>
<dbReference type="PANTHER" id="PTHR12953">
    <property type="entry name" value="MEMBRANE PROTEIN CH1 RELATED"/>
    <property type="match status" value="1"/>
</dbReference>
<sequence length="621" mass="70475">MKEKPRHGSLKIKCRSNYSENKSENKENKKTKWKNNKNSFIELSLSLIFSLLCLLLFYFQLGLGHGNGGNSPDNRSRPCSSAGNNELSKCAYSYIVNGSNIYTNGALLEFTRSTSNNNSRRRHQNLSRLMYSLPQTSRLEENFWRDLGYDALVSEIQLQEEEKIQPVKLPNGKLQPIYLNYDEFRNITRQEKGWGMHSQHVNITHRLEADGTEYNYASESKGAKVVAHNKDARGASNILGKDHDKYLRNPCSVGGKFVVIELAEETLVDAFKIANFEHYSSNFKEFELSGSLSYPTEVWSPLGNFLAANVKHAQIFKLPEPKWVRYLKVSLLSHYGSEFYCTLSVVEVYGVDAIERMLEDLIVASTEPVPNIVPLQNSSVIPSLKPEAGQIDSKTNKVLNSSETADTMIASNDDAQKFNADVTKNSVVVDKIPDPAIEVRQHINGRIPGDTILKILMQKVRSVELNLSVMEKYIKELNRRQGDVLPELDKEILRILQILDRSKSEIKDLREWKENMEKGFTDLESWKVVISSQVNALVRENGMLRSDVQKVASDQVNMERKELAVLVVSLSFACIAILKLISTRLLTFFGVYQSDKAFKKSRCWVILVSSSMTIFITLIYS</sequence>
<dbReference type="InterPro" id="IPR008979">
    <property type="entry name" value="Galactose-bd-like_sf"/>
</dbReference>
<feature type="transmembrane region" description="Helical" evidence="5">
    <location>
        <begin position="563"/>
        <end position="582"/>
    </location>
</feature>
<dbReference type="Proteomes" id="UP001163823">
    <property type="component" value="Chromosome 14"/>
</dbReference>
<name>A0AAD7KS56_QUISA</name>
<evidence type="ECO:0000256" key="3">
    <source>
        <dbReference type="ARBA" id="ARBA00022989"/>
    </source>
</evidence>
<dbReference type="Pfam" id="PF07738">
    <property type="entry name" value="Sad1_UNC"/>
    <property type="match status" value="1"/>
</dbReference>
<keyword evidence="3 5" id="KW-1133">Transmembrane helix</keyword>
<accession>A0AAD7KS56</accession>
<comment type="caution">
    <text evidence="7">The sequence shown here is derived from an EMBL/GenBank/DDBJ whole genome shotgun (WGS) entry which is preliminary data.</text>
</comment>
<evidence type="ECO:0000259" key="6">
    <source>
        <dbReference type="PROSITE" id="PS51469"/>
    </source>
</evidence>
<gene>
    <name evidence="7" type="ORF">O6P43_034356</name>
</gene>
<comment type="subcellular location">
    <subcellularLocation>
        <location evidence="1">Membrane</location>
    </subcellularLocation>
</comment>
<dbReference type="EMBL" id="JARAOO010000014">
    <property type="protein sequence ID" value="KAJ7945063.1"/>
    <property type="molecule type" value="Genomic_DNA"/>
</dbReference>
<keyword evidence="8" id="KW-1185">Reference proteome</keyword>
<evidence type="ECO:0000256" key="2">
    <source>
        <dbReference type="ARBA" id="ARBA00022692"/>
    </source>
</evidence>
<feature type="transmembrane region" description="Helical" evidence="5">
    <location>
        <begin position="603"/>
        <end position="620"/>
    </location>
</feature>
<evidence type="ECO:0000313" key="8">
    <source>
        <dbReference type="Proteomes" id="UP001163823"/>
    </source>
</evidence>
<feature type="transmembrane region" description="Helical" evidence="5">
    <location>
        <begin position="40"/>
        <end position="61"/>
    </location>
</feature>
<dbReference type="SUPFAM" id="SSF49785">
    <property type="entry name" value="Galactose-binding domain-like"/>
    <property type="match status" value="1"/>
</dbReference>
<evidence type="ECO:0000256" key="4">
    <source>
        <dbReference type="ARBA" id="ARBA00023136"/>
    </source>
</evidence>
<proteinExistence type="predicted"/>
<keyword evidence="4 5" id="KW-0472">Membrane</keyword>
<dbReference type="InterPro" id="IPR045120">
    <property type="entry name" value="Suco/Slp1-like"/>
</dbReference>
<feature type="domain" description="SUN" evidence="6">
    <location>
        <begin position="193"/>
        <end position="353"/>
    </location>
</feature>
<dbReference type="KEGG" id="qsa:O6P43_034356"/>
<dbReference type="GO" id="GO:0034975">
    <property type="term" value="P:protein folding in endoplasmic reticulum"/>
    <property type="evidence" value="ECO:0007669"/>
    <property type="project" value="TreeGrafter"/>
</dbReference>
<dbReference type="GO" id="GO:0005737">
    <property type="term" value="C:cytoplasm"/>
    <property type="evidence" value="ECO:0007669"/>
    <property type="project" value="TreeGrafter"/>
</dbReference>
<dbReference type="PANTHER" id="PTHR12953:SF3">
    <property type="entry name" value="SUN DOMAIN-CONTAINING PROTEIN 5"/>
    <property type="match status" value="1"/>
</dbReference>
<evidence type="ECO:0000256" key="5">
    <source>
        <dbReference type="SAM" id="Phobius"/>
    </source>
</evidence>
<dbReference type="PROSITE" id="PS51469">
    <property type="entry name" value="SUN"/>
    <property type="match status" value="1"/>
</dbReference>
<reference evidence="7" key="1">
    <citation type="journal article" date="2023" name="Science">
        <title>Elucidation of the pathway for biosynthesis of saponin adjuvants from the soapbark tree.</title>
        <authorList>
            <person name="Reed J."/>
            <person name="Orme A."/>
            <person name="El-Demerdash A."/>
            <person name="Owen C."/>
            <person name="Martin L.B.B."/>
            <person name="Misra R.C."/>
            <person name="Kikuchi S."/>
            <person name="Rejzek M."/>
            <person name="Martin A.C."/>
            <person name="Harkess A."/>
            <person name="Leebens-Mack J."/>
            <person name="Louveau T."/>
            <person name="Stephenson M.J."/>
            <person name="Osbourn A."/>
        </authorList>
    </citation>
    <scope>NUCLEOTIDE SEQUENCE</scope>
    <source>
        <strain evidence="7">S10</strain>
    </source>
</reference>
<organism evidence="7 8">
    <name type="scientific">Quillaja saponaria</name>
    <name type="common">Soap bark tree</name>
    <dbReference type="NCBI Taxonomy" id="32244"/>
    <lineage>
        <taxon>Eukaryota</taxon>
        <taxon>Viridiplantae</taxon>
        <taxon>Streptophyta</taxon>
        <taxon>Embryophyta</taxon>
        <taxon>Tracheophyta</taxon>
        <taxon>Spermatophyta</taxon>
        <taxon>Magnoliopsida</taxon>
        <taxon>eudicotyledons</taxon>
        <taxon>Gunneridae</taxon>
        <taxon>Pentapetalae</taxon>
        <taxon>rosids</taxon>
        <taxon>fabids</taxon>
        <taxon>Fabales</taxon>
        <taxon>Quillajaceae</taxon>
        <taxon>Quillaja</taxon>
    </lineage>
</organism>
<dbReference type="GO" id="GO:0016020">
    <property type="term" value="C:membrane"/>
    <property type="evidence" value="ECO:0007669"/>
    <property type="project" value="UniProtKB-SubCell"/>
</dbReference>
<protein>
    <submittedName>
        <fullName evidence="7">Galactose-binding domain-like</fullName>
    </submittedName>
</protein>
<keyword evidence="2 5" id="KW-0812">Transmembrane</keyword>
<evidence type="ECO:0000313" key="7">
    <source>
        <dbReference type="EMBL" id="KAJ7945063.1"/>
    </source>
</evidence>